<gene>
    <name evidence="11" type="ORF">AXK60_19240</name>
    <name evidence="10" type="ORF">AXK61_10150</name>
</gene>
<dbReference type="Pfam" id="PF02554">
    <property type="entry name" value="CstA"/>
    <property type="match status" value="1"/>
</dbReference>
<evidence type="ECO:0000256" key="4">
    <source>
        <dbReference type="ARBA" id="ARBA00022475"/>
    </source>
</evidence>
<evidence type="ECO:0000256" key="3">
    <source>
        <dbReference type="ARBA" id="ARBA00022448"/>
    </source>
</evidence>
<feature type="domain" description="CstA N-terminal" evidence="9">
    <location>
        <begin position="67"/>
        <end position="632"/>
    </location>
</feature>
<feature type="transmembrane region" description="Helical" evidence="8">
    <location>
        <begin position="225"/>
        <end position="243"/>
    </location>
</feature>
<feature type="transmembrane region" description="Helical" evidence="8">
    <location>
        <begin position="614"/>
        <end position="634"/>
    </location>
</feature>
<feature type="transmembrane region" description="Helical" evidence="8">
    <location>
        <begin position="152"/>
        <end position="173"/>
    </location>
</feature>
<evidence type="ECO:0000256" key="1">
    <source>
        <dbReference type="ARBA" id="ARBA00004651"/>
    </source>
</evidence>
<comment type="caution">
    <text evidence="11">The sequence shown here is derived from an EMBL/GenBank/DDBJ whole genome shotgun (WGS) entry which is preliminary data.</text>
</comment>
<keyword evidence="13" id="KW-1185">Reference proteome</keyword>
<dbReference type="EMBL" id="LSRF01000058">
    <property type="protein sequence ID" value="KXP03895.1"/>
    <property type="molecule type" value="Genomic_DNA"/>
</dbReference>
<protein>
    <submittedName>
        <fullName evidence="11">Carbon starvation protein CstA</fullName>
    </submittedName>
</protein>
<dbReference type="STRING" id="239498.AXK60_19240"/>
<evidence type="ECO:0000256" key="5">
    <source>
        <dbReference type="ARBA" id="ARBA00022692"/>
    </source>
</evidence>
<dbReference type="RefSeq" id="WP_068575003.1">
    <property type="nucleotide sequence ID" value="NZ_LSRE01000050.1"/>
</dbReference>
<reference evidence="12" key="1">
    <citation type="submission" date="2016-02" db="EMBL/GenBank/DDBJ databases">
        <authorList>
            <person name="Wen L."/>
            <person name="He K."/>
            <person name="Yang H."/>
        </authorList>
    </citation>
    <scope>NUCLEOTIDE SEQUENCE [LARGE SCALE GENOMIC DNA]</scope>
    <source>
        <strain evidence="12">JCM 15929</strain>
    </source>
</reference>
<dbReference type="PANTHER" id="PTHR30252">
    <property type="entry name" value="INNER MEMBRANE PEPTIDE TRANSPORTER"/>
    <property type="match status" value="1"/>
</dbReference>
<keyword evidence="4" id="KW-1003">Cell membrane</keyword>
<name>A0A138A0C9_9ACTN</name>
<evidence type="ECO:0000256" key="7">
    <source>
        <dbReference type="ARBA" id="ARBA00023136"/>
    </source>
</evidence>
<sequence length="756" mass="80581">MSAPTAPSNTETDGDITYVRTDPSLPPVAIIDRSPITTKHKVIFGVIAIIGAVAWAMIALARGETVNAVWFVLAAVCTYVVGYRFYARLIELKVVRPRDDHATPAEILDNGTDYMPTDRRVLFGHHFAAIAGAGPLVGPVLAAQMGYLPGTIWIIVGALVAGCVQDYLVLWIATRRRGRSLGQMIRDELGAVGGAAAIIGIAAIMTILIAVLALVVVQALGHSPWGVFSIAATIPIALFMGVYLRYLRPGRVSEVSLIGCVLLLAAVIGGRYVGESGWGKELFTLTPVQLSWAIIIYGFAASVLPVWLLLAPRDYLSTFMKVGTIVLLAVGIIIARPLMEAPAVSDFATRGDGPVFAGSLFPFLFITIACGALSGFHALVSSGTTPKLLEKEGQMRLIGYGGMLTESFVAIMALITASIINQHFYFAMNAPLAKTGGTAETAATYVNSLGLSGDPITGQEIAQAAKDVGEESIVSRTGGAPTLALGMSEVLHQVFGGSSMKSFWYHFAIMFEALFILTTVDAGTRVARFLVSDALSNLGGPFQRLKDPSWRVGAWGASLLVVAAWGSILLMGVTDPLGGINTLFPLFGIANQLLAAMALTVVVVVVVKKGYYKWVWIPAIPLVWDLIITMVASWQKIFSADPAVGYWKQHSNFKAAAEAGLQKYGSAKTPEAIDAVVRNTFIQGTLSIVFAVMVLIVVIMGVWTIYRTVSGNGRPLTEEEPVPSTLFAPKGLIPTAAERKVQEQWDATGVTRSSGH</sequence>
<dbReference type="InterPro" id="IPR051605">
    <property type="entry name" value="CstA"/>
</dbReference>
<keyword evidence="7 8" id="KW-0472">Membrane</keyword>
<feature type="transmembrane region" description="Helical" evidence="8">
    <location>
        <begin position="583"/>
        <end position="607"/>
    </location>
</feature>
<evidence type="ECO:0000256" key="2">
    <source>
        <dbReference type="ARBA" id="ARBA00007755"/>
    </source>
</evidence>
<accession>A0A138A0C9</accession>
<feature type="transmembrane region" description="Helical" evidence="8">
    <location>
        <begin position="355"/>
        <end position="376"/>
    </location>
</feature>
<keyword evidence="3" id="KW-0813">Transport</keyword>
<evidence type="ECO:0000313" key="13">
    <source>
        <dbReference type="Proteomes" id="UP000070409"/>
    </source>
</evidence>
<dbReference type="InterPro" id="IPR003706">
    <property type="entry name" value="CstA_N"/>
</dbReference>
<dbReference type="PANTHER" id="PTHR30252:SF3">
    <property type="entry name" value="PYRUVATE_PROTON SYMPORTER BTST"/>
    <property type="match status" value="1"/>
</dbReference>
<feature type="transmembrane region" description="Helical" evidence="8">
    <location>
        <begin position="292"/>
        <end position="311"/>
    </location>
</feature>
<feature type="transmembrane region" description="Helical" evidence="8">
    <location>
        <begin position="42"/>
        <end position="62"/>
    </location>
</feature>
<dbReference type="GO" id="GO:0005886">
    <property type="term" value="C:plasma membrane"/>
    <property type="evidence" value="ECO:0007669"/>
    <property type="project" value="UniProtKB-SubCell"/>
</dbReference>
<feature type="transmembrane region" description="Helical" evidence="8">
    <location>
        <begin position="397"/>
        <end position="420"/>
    </location>
</feature>
<comment type="subcellular location">
    <subcellularLocation>
        <location evidence="1">Cell membrane</location>
        <topology evidence="1">Multi-pass membrane protein</topology>
    </subcellularLocation>
</comment>
<reference evidence="11" key="3">
    <citation type="submission" date="2016-02" db="EMBL/GenBank/DDBJ databases">
        <authorList>
            <person name="Teng J.L."/>
            <person name="Yang Y."/>
            <person name="Huang Y."/>
            <person name="Guo F."/>
            <person name="Wei W."/>
            <person name="Chen J.H."/>
            <person name="Wong S.Y."/>
            <person name="Lau S.K."/>
            <person name="Woo P.C."/>
        </authorList>
    </citation>
    <scope>NUCLEOTIDE SEQUENCE</scope>
    <source>
        <strain evidence="11">JCM 15929</strain>
    </source>
</reference>
<feature type="transmembrane region" description="Helical" evidence="8">
    <location>
        <begin position="194"/>
        <end position="219"/>
    </location>
</feature>
<evidence type="ECO:0000313" key="11">
    <source>
        <dbReference type="EMBL" id="KXP03895.1"/>
    </source>
</evidence>
<evidence type="ECO:0000313" key="10">
    <source>
        <dbReference type="EMBL" id="KXO88993.1"/>
    </source>
</evidence>
<dbReference type="Proteomes" id="UP000070409">
    <property type="component" value="Unassembled WGS sequence"/>
</dbReference>
<feature type="transmembrane region" description="Helical" evidence="8">
    <location>
        <begin position="68"/>
        <end position="86"/>
    </location>
</feature>
<keyword evidence="5 8" id="KW-0812">Transmembrane</keyword>
<comment type="similarity">
    <text evidence="2">Belongs to the peptide transporter carbon starvation (CstA) (TC 2.A.114) family.</text>
</comment>
<feature type="transmembrane region" description="Helical" evidence="8">
    <location>
        <begin position="318"/>
        <end position="335"/>
    </location>
</feature>
<keyword evidence="6 8" id="KW-1133">Transmembrane helix</keyword>
<dbReference type="GO" id="GO:0009267">
    <property type="term" value="P:cellular response to starvation"/>
    <property type="evidence" value="ECO:0007669"/>
    <property type="project" value="InterPro"/>
</dbReference>
<reference evidence="10 13" key="2">
    <citation type="submission" date="2016-02" db="EMBL/GenBank/DDBJ databases">
        <authorList>
            <person name="Teng J.L."/>
            <person name="Tang Y."/>
            <person name="Huang Y."/>
            <person name="Guo F."/>
            <person name="Wei W."/>
            <person name="Chen J.H."/>
            <person name="Wong S.Y."/>
            <person name="Lau S.K."/>
            <person name="Woo P.C."/>
        </authorList>
    </citation>
    <scope>NUCLEOTIDE SEQUENCE [LARGE SCALE GENOMIC DNA]</scope>
    <source>
        <strain evidence="10 13">JCM 13375</strain>
    </source>
</reference>
<proteinExistence type="inferred from homology"/>
<dbReference type="AlphaFoldDB" id="A0A138A0C9"/>
<feature type="transmembrane region" description="Helical" evidence="8">
    <location>
        <begin position="127"/>
        <end position="146"/>
    </location>
</feature>
<feature type="transmembrane region" description="Helical" evidence="8">
    <location>
        <begin position="255"/>
        <end position="272"/>
    </location>
</feature>
<evidence type="ECO:0000256" key="6">
    <source>
        <dbReference type="ARBA" id="ARBA00022989"/>
    </source>
</evidence>
<feature type="transmembrane region" description="Helical" evidence="8">
    <location>
        <begin position="686"/>
        <end position="706"/>
    </location>
</feature>
<evidence type="ECO:0000259" key="9">
    <source>
        <dbReference type="Pfam" id="PF02554"/>
    </source>
</evidence>
<feature type="transmembrane region" description="Helical" evidence="8">
    <location>
        <begin position="503"/>
        <end position="520"/>
    </location>
</feature>
<feature type="transmembrane region" description="Helical" evidence="8">
    <location>
        <begin position="552"/>
        <end position="571"/>
    </location>
</feature>
<dbReference type="EMBL" id="LSRE01000050">
    <property type="protein sequence ID" value="KXO88993.1"/>
    <property type="molecule type" value="Genomic_DNA"/>
</dbReference>
<evidence type="ECO:0000256" key="8">
    <source>
        <dbReference type="SAM" id="Phobius"/>
    </source>
</evidence>
<dbReference type="OrthoDB" id="9761224at2"/>
<dbReference type="Proteomes" id="UP000070258">
    <property type="component" value="Unassembled WGS sequence"/>
</dbReference>
<organism evidence="11 12">
    <name type="scientific">Tsukamurella pseudospumae</name>
    <dbReference type="NCBI Taxonomy" id="239498"/>
    <lineage>
        <taxon>Bacteria</taxon>
        <taxon>Bacillati</taxon>
        <taxon>Actinomycetota</taxon>
        <taxon>Actinomycetes</taxon>
        <taxon>Mycobacteriales</taxon>
        <taxon>Tsukamurellaceae</taxon>
        <taxon>Tsukamurella</taxon>
    </lineage>
</organism>
<evidence type="ECO:0000313" key="12">
    <source>
        <dbReference type="Proteomes" id="UP000070258"/>
    </source>
</evidence>